<dbReference type="AlphaFoldDB" id="A0A0G1TSF8"/>
<dbReference type="EMBL" id="LCNE01000019">
    <property type="protein sequence ID" value="KKU48305.1"/>
    <property type="molecule type" value="Genomic_DNA"/>
</dbReference>
<comment type="caution">
    <text evidence="13">The sequence shown here is derived from an EMBL/GenBank/DDBJ whole genome shotgun (WGS) entry which is preliminary data.</text>
</comment>
<evidence type="ECO:0000256" key="3">
    <source>
        <dbReference type="ARBA" id="ARBA00012030"/>
    </source>
</evidence>
<dbReference type="GO" id="GO:0046872">
    <property type="term" value="F:metal ion binding"/>
    <property type="evidence" value="ECO:0007669"/>
    <property type="project" value="UniProtKB-KW"/>
</dbReference>
<dbReference type="SMART" id="SM00987">
    <property type="entry name" value="UreE_C"/>
    <property type="match status" value="1"/>
</dbReference>
<comment type="similarity">
    <text evidence="2">Belongs to the uracil-DNA glycosylase (UDG) superfamily. Type 4 (UDGa) family.</text>
</comment>
<proteinExistence type="inferred from homology"/>
<evidence type="ECO:0000256" key="10">
    <source>
        <dbReference type="ARBA" id="ARBA00023014"/>
    </source>
</evidence>
<keyword evidence="11" id="KW-0234">DNA repair</keyword>
<dbReference type="SMART" id="SM00986">
    <property type="entry name" value="UDG"/>
    <property type="match status" value="1"/>
</dbReference>
<evidence type="ECO:0000256" key="4">
    <source>
        <dbReference type="ARBA" id="ARBA00019403"/>
    </source>
</evidence>
<evidence type="ECO:0000313" key="14">
    <source>
        <dbReference type="Proteomes" id="UP000033946"/>
    </source>
</evidence>
<reference evidence="13 14" key="1">
    <citation type="journal article" date="2015" name="Nature">
        <title>rRNA introns, odd ribosomes, and small enigmatic genomes across a large radiation of phyla.</title>
        <authorList>
            <person name="Brown C.T."/>
            <person name="Hug L.A."/>
            <person name="Thomas B.C."/>
            <person name="Sharon I."/>
            <person name="Castelle C.J."/>
            <person name="Singh A."/>
            <person name="Wilkins M.J."/>
            <person name="Williams K.H."/>
            <person name="Banfield J.F."/>
        </authorList>
    </citation>
    <scope>NUCLEOTIDE SEQUENCE [LARGE SCALE GENOMIC DNA]</scope>
</reference>
<dbReference type="InterPro" id="IPR005273">
    <property type="entry name" value="Ura-DNA_glyco_family4"/>
</dbReference>
<dbReference type="GO" id="GO:0004844">
    <property type="term" value="F:uracil DNA N-glycosylase activity"/>
    <property type="evidence" value="ECO:0007669"/>
    <property type="project" value="UniProtKB-EC"/>
</dbReference>
<dbReference type="InterPro" id="IPR051536">
    <property type="entry name" value="UDG_Type-4/5"/>
</dbReference>
<gene>
    <name evidence="13" type="ORF">UX69_C0019G0008</name>
</gene>
<dbReference type="PANTHER" id="PTHR33693:SF1">
    <property type="entry name" value="TYPE-4 URACIL-DNA GLYCOSYLASE"/>
    <property type="match status" value="1"/>
</dbReference>
<evidence type="ECO:0000256" key="9">
    <source>
        <dbReference type="ARBA" id="ARBA00023004"/>
    </source>
</evidence>
<dbReference type="PATRIC" id="fig|1619111.3.peg.318"/>
<keyword evidence="8" id="KW-0378">Hydrolase</keyword>
<comment type="catalytic activity">
    <reaction evidence="1">
        <text>Hydrolyzes single-stranded DNA or mismatched double-stranded DNA and polynucleotides, releasing free uracil.</text>
        <dbReference type="EC" id="3.2.2.27"/>
    </reaction>
</comment>
<keyword evidence="10" id="KW-0411">Iron-sulfur</keyword>
<evidence type="ECO:0000313" key="13">
    <source>
        <dbReference type="EMBL" id="KKU48305.1"/>
    </source>
</evidence>
<dbReference type="InterPro" id="IPR005122">
    <property type="entry name" value="Uracil-DNA_glycosylase-like"/>
</dbReference>
<evidence type="ECO:0000259" key="12">
    <source>
        <dbReference type="SMART" id="SM00986"/>
    </source>
</evidence>
<keyword evidence="7" id="KW-0227">DNA damage</keyword>
<evidence type="ECO:0000256" key="11">
    <source>
        <dbReference type="ARBA" id="ARBA00023204"/>
    </source>
</evidence>
<dbReference type="InterPro" id="IPR036895">
    <property type="entry name" value="Uracil-DNA_glycosylase-like_sf"/>
</dbReference>
<keyword evidence="5" id="KW-0004">4Fe-4S</keyword>
<organism evidence="13 14">
    <name type="scientific">candidate division WWE3 bacterium GW2011_GWA2_46_9</name>
    <dbReference type="NCBI Taxonomy" id="1619111"/>
    <lineage>
        <taxon>Bacteria</taxon>
        <taxon>Katanobacteria</taxon>
    </lineage>
</organism>
<dbReference type="CDD" id="cd10030">
    <property type="entry name" value="UDG-F4_TTUDGA_SPO1dp_like"/>
    <property type="match status" value="1"/>
</dbReference>
<dbReference type="SUPFAM" id="SSF52141">
    <property type="entry name" value="Uracil-DNA glycosylase-like"/>
    <property type="match status" value="1"/>
</dbReference>
<evidence type="ECO:0000256" key="2">
    <source>
        <dbReference type="ARBA" id="ARBA00006521"/>
    </source>
</evidence>
<dbReference type="PANTHER" id="PTHR33693">
    <property type="entry name" value="TYPE-5 URACIL-DNA GLYCOSYLASE"/>
    <property type="match status" value="1"/>
</dbReference>
<keyword evidence="6" id="KW-0479">Metal-binding</keyword>
<keyword evidence="9" id="KW-0408">Iron</keyword>
<dbReference type="Gene3D" id="3.40.470.10">
    <property type="entry name" value="Uracil-DNA glycosylase-like domain"/>
    <property type="match status" value="1"/>
</dbReference>
<feature type="domain" description="Uracil-DNA glycosylase-like" evidence="12">
    <location>
        <begin position="33"/>
        <end position="189"/>
    </location>
</feature>
<protein>
    <recommendedName>
        <fullName evidence="4">Type-4 uracil-DNA glycosylase</fullName>
        <ecNumber evidence="3">3.2.2.27</ecNumber>
    </recommendedName>
</protein>
<dbReference type="NCBIfam" id="TIGR00758">
    <property type="entry name" value="UDG_fam4"/>
    <property type="match status" value="1"/>
</dbReference>
<sequence>MIMDKKAILTQIEQSIKVCQKCRLCKLATNAVPGEGNVDSEVVFVGEAPGAEEDKQGRPFVGRAGMLLERLLKEIGYARQDVWIGNIIKHRPPENRDPLPDEIAACQPYLSMQLKAINPKIIVTLGRYAMYHFYNEGKISRDRGVARKVTAPGIGETVIYPVYHPAAALRNPQAMDDLKKDFAKIPDIIKSVKDGSLFREDPQTVPVDEDQLGLGI</sequence>
<dbReference type="EC" id="3.2.2.27" evidence="3"/>
<evidence type="ECO:0000256" key="5">
    <source>
        <dbReference type="ARBA" id="ARBA00022485"/>
    </source>
</evidence>
<evidence type="ECO:0000256" key="7">
    <source>
        <dbReference type="ARBA" id="ARBA00022763"/>
    </source>
</evidence>
<evidence type="ECO:0000256" key="6">
    <source>
        <dbReference type="ARBA" id="ARBA00022723"/>
    </source>
</evidence>
<dbReference type="GO" id="GO:0051539">
    <property type="term" value="F:4 iron, 4 sulfur cluster binding"/>
    <property type="evidence" value="ECO:0007669"/>
    <property type="project" value="UniProtKB-KW"/>
</dbReference>
<name>A0A0G1TSF8_UNCKA</name>
<evidence type="ECO:0000256" key="1">
    <source>
        <dbReference type="ARBA" id="ARBA00001400"/>
    </source>
</evidence>
<dbReference type="Proteomes" id="UP000033946">
    <property type="component" value="Unassembled WGS sequence"/>
</dbReference>
<evidence type="ECO:0000256" key="8">
    <source>
        <dbReference type="ARBA" id="ARBA00022801"/>
    </source>
</evidence>
<dbReference type="GO" id="GO:0006281">
    <property type="term" value="P:DNA repair"/>
    <property type="evidence" value="ECO:0007669"/>
    <property type="project" value="UniProtKB-KW"/>
</dbReference>
<accession>A0A0G1TSF8</accession>
<dbReference type="Pfam" id="PF03167">
    <property type="entry name" value="UDG"/>
    <property type="match status" value="1"/>
</dbReference>